<dbReference type="SUPFAM" id="SSF47336">
    <property type="entry name" value="ACP-like"/>
    <property type="match status" value="1"/>
</dbReference>
<dbReference type="RefSeq" id="WP_211875992.1">
    <property type="nucleotide sequence ID" value="NZ_JAAEDH010000026.1"/>
</dbReference>
<evidence type="ECO:0000256" key="2">
    <source>
        <dbReference type="ARBA" id="ARBA00022450"/>
    </source>
</evidence>
<comment type="caution">
    <text evidence="5">The sequence shown here is derived from an EMBL/GenBank/DDBJ whole genome shotgun (WGS) entry which is preliminary data.</text>
</comment>
<dbReference type="SUPFAM" id="SSF53474">
    <property type="entry name" value="alpha/beta-Hydrolases"/>
    <property type="match status" value="1"/>
</dbReference>
<gene>
    <name evidence="5" type="ORF">GXW79_18780</name>
</gene>
<evidence type="ECO:0000256" key="3">
    <source>
        <dbReference type="ARBA" id="ARBA00022553"/>
    </source>
</evidence>
<dbReference type="Gene3D" id="3.30.559.10">
    <property type="entry name" value="Chloramphenicol acetyltransferase-like domain"/>
    <property type="match status" value="1"/>
</dbReference>
<dbReference type="Pfam" id="PF00668">
    <property type="entry name" value="Condensation"/>
    <property type="match status" value="1"/>
</dbReference>
<dbReference type="SUPFAM" id="SSF52777">
    <property type="entry name" value="CoA-dependent acyltransferases"/>
    <property type="match status" value="2"/>
</dbReference>
<dbReference type="InterPro" id="IPR020806">
    <property type="entry name" value="PKS_PP-bd"/>
</dbReference>
<reference evidence="5" key="2">
    <citation type="journal article" date="2021" name="Syst. Appl. Microbiol.">
        <title>Roseomonas hellenica sp. nov., isolated from roots of wild-growing Alkanna tinctoria.</title>
        <authorList>
            <person name="Rat A."/>
            <person name="Naranjo H.D."/>
            <person name="Lebbe L."/>
            <person name="Cnockaert M."/>
            <person name="Krigas N."/>
            <person name="Grigoriadou K."/>
            <person name="Maloupa E."/>
            <person name="Willems A."/>
        </authorList>
    </citation>
    <scope>NUCLEOTIDE SEQUENCE</scope>
    <source>
        <strain evidence="5">LMG 28251</strain>
    </source>
</reference>
<dbReference type="SMART" id="SM00823">
    <property type="entry name" value="PKS_PP"/>
    <property type="match status" value="1"/>
</dbReference>
<evidence type="ECO:0000259" key="4">
    <source>
        <dbReference type="PROSITE" id="PS50075"/>
    </source>
</evidence>
<dbReference type="PANTHER" id="PTHR45527:SF1">
    <property type="entry name" value="FATTY ACID SYNTHASE"/>
    <property type="match status" value="1"/>
</dbReference>
<protein>
    <recommendedName>
        <fullName evidence="4">Carrier domain-containing protein</fullName>
    </recommendedName>
</protein>
<dbReference type="InterPro" id="IPR006162">
    <property type="entry name" value="Ppantetheine_attach_site"/>
</dbReference>
<dbReference type="Pfam" id="PF00975">
    <property type="entry name" value="Thioesterase"/>
    <property type="match status" value="1"/>
</dbReference>
<keyword evidence="6" id="KW-1185">Reference proteome</keyword>
<dbReference type="GO" id="GO:0003824">
    <property type="term" value="F:catalytic activity"/>
    <property type="evidence" value="ECO:0007669"/>
    <property type="project" value="InterPro"/>
</dbReference>
<dbReference type="GO" id="GO:0005737">
    <property type="term" value="C:cytoplasm"/>
    <property type="evidence" value="ECO:0007669"/>
    <property type="project" value="TreeGrafter"/>
</dbReference>
<reference evidence="5" key="1">
    <citation type="submission" date="2020-01" db="EMBL/GenBank/DDBJ databases">
        <authorList>
            <person name="Rat A."/>
        </authorList>
    </citation>
    <scope>NUCLEOTIDE SEQUENCE</scope>
    <source>
        <strain evidence="5">LMG 28251</strain>
    </source>
</reference>
<dbReference type="PANTHER" id="PTHR45527">
    <property type="entry name" value="NONRIBOSOMAL PEPTIDE SYNTHETASE"/>
    <property type="match status" value="1"/>
</dbReference>
<keyword evidence="3" id="KW-0597">Phosphoprotein</keyword>
<comment type="cofactor">
    <cofactor evidence="1">
        <name>pantetheine 4'-phosphate</name>
        <dbReference type="ChEBI" id="CHEBI:47942"/>
    </cofactor>
</comment>
<dbReference type="InterPro" id="IPR029058">
    <property type="entry name" value="AB_hydrolase_fold"/>
</dbReference>
<dbReference type="Gene3D" id="3.30.559.30">
    <property type="entry name" value="Nonribosomal peptide synthetase, condensation domain"/>
    <property type="match status" value="1"/>
</dbReference>
<accession>A0AAF1K6A9</accession>
<name>A0AAF1K6A9_9PROT</name>
<proteinExistence type="predicted"/>
<dbReference type="CDD" id="cd19531">
    <property type="entry name" value="LCL_NRPS-like"/>
    <property type="match status" value="1"/>
</dbReference>
<dbReference type="InterPro" id="IPR001031">
    <property type="entry name" value="Thioesterase"/>
</dbReference>
<organism evidence="5 6">
    <name type="scientific">Plastoroseomonas arctica</name>
    <dbReference type="NCBI Taxonomy" id="1509237"/>
    <lineage>
        <taxon>Bacteria</taxon>
        <taxon>Pseudomonadati</taxon>
        <taxon>Pseudomonadota</taxon>
        <taxon>Alphaproteobacteria</taxon>
        <taxon>Acetobacterales</taxon>
        <taxon>Acetobacteraceae</taxon>
        <taxon>Plastoroseomonas</taxon>
    </lineage>
</organism>
<sequence length="845" mass="91689">MSGAPTAAYYVEPVALPEFPATPAQTALWHKLQAAPADPTLNVAARWRIEGVVDLPLLEQAWRLLVARHEILRTRFLPRGDALVQQVLPGAGFTIRHVDLRHLPEAERDAAAERLGREEAAAPFAELEPPLLRITVLQRAERRADMLLTTHHLAGDCWSNLVLARELATTCQALHAGRDAALGELPLQFGDYAAWRESWFAEGGAEPDQAYWTHRLAGLGPFSVPSDRPAPAQPTRRGDIVGEMVPDAIMQSVLATAREHGATFFAFGLAAFTALLHRWARQDDILVTTQVAGREDVELEGVVGPFINTIALRSDCAGDPRFADLLDATLGTVGEALQHAALPFEMLPRTEAPRRDGRRATLEGVNFQVLNSALLKDSDAGAFALKGFPSLSPGAKRDLDLYLVERSVGWRVQCEYDPDLFDRDTVAWLLQRYLAILGAASRGVSQRLSDLPFEPRAGVAPAVAAPSPMVAATSEAPTLVPEIARGNPGDGAALLDLWCAVLKRDAVPQDANFFTLGGDSLRAAQLLARAEARFGRRIGLAQLFRAPTPAGMAALFGITLPDAVPALPPLVEADDDTAWQIVRLREQGTGTPIIGVNNIGILHRLSELPGIDHPITTLRLFEPGRPHPIAGLDMGTIAARYLDLLRIAHPHGPYILFGECVHGVLAYEMARQLRAAGETVSMLVAVNMWHPTYGERLNAVQRWSVRLASLRLNFAEFLAGRQSFRTLLGHYSLPHRLGIFRAAKRLGLISEIPARTGAPEQEDFLLALMRARDGYAAQPSDGPMLLMTTPDQPYGHGFQPSLGWDGTAGGPVAIHRVRHVSAAPGEQEELPTVETVFATVLAATP</sequence>
<feature type="domain" description="Carrier" evidence="4">
    <location>
        <begin position="485"/>
        <end position="560"/>
    </location>
</feature>
<keyword evidence="2" id="KW-0596">Phosphopantetheine</keyword>
<dbReference type="Gene3D" id="1.10.1200.10">
    <property type="entry name" value="ACP-like"/>
    <property type="match status" value="1"/>
</dbReference>
<dbReference type="Proteomes" id="UP001196068">
    <property type="component" value="Unassembled WGS sequence"/>
</dbReference>
<evidence type="ECO:0000313" key="6">
    <source>
        <dbReference type="Proteomes" id="UP001196068"/>
    </source>
</evidence>
<dbReference type="InterPro" id="IPR009081">
    <property type="entry name" value="PP-bd_ACP"/>
</dbReference>
<dbReference type="GO" id="GO:0043041">
    <property type="term" value="P:amino acid activation for nonribosomal peptide biosynthetic process"/>
    <property type="evidence" value="ECO:0007669"/>
    <property type="project" value="TreeGrafter"/>
</dbReference>
<dbReference type="GO" id="GO:0044550">
    <property type="term" value="P:secondary metabolite biosynthetic process"/>
    <property type="evidence" value="ECO:0007669"/>
    <property type="project" value="TreeGrafter"/>
</dbReference>
<dbReference type="InterPro" id="IPR023213">
    <property type="entry name" value="CAT-like_dom_sf"/>
</dbReference>
<dbReference type="PROSITE" id="PS50075">
    <property type="entry name" value="CARRIER"/>
    <property type="match status" value="1"/>
</dbReference>
<dbReference type="InterPro" id="IPR036736">
    <property type="entry name" value="ACP-like_sf"/>
</dbReference>
<dbReference type="Gene3D" id="3.40.50.1820">
    <property type="entry name" value="alpha/beta hydrolase"/>
    <property type="match status" value="1"/>
</dbReference>
<dbReference type="Pfam" id="PF00550">
    <property type="entry name" value="PP-binding"/>
    <property type="match status" value="1"/>
</dbReference>
<dbReference type="GO" id="GO:0031177">
    <property type="term" value="F:phosphopantetheine binding"/>
    <property type="evidence" value="ECO:0007669"/>
    <property type="project" value="InterPro"/>
</dbReference>
<dbReference type="AlphaFoldDB" id="A0AAF1K6A9"/>
<evidence type="ECO:0000256" key="1">
    <source>
        <dbReference type="ARBA" id="ARBA00001957"/>
    </source>
</evidence>
<dbReference type="InterPro" id="IPR001242">
    <property type="entry name" value="Condensation_dom"/>
</dbReference>
<dbReference type="PROSITE" id="PS00012">
    <property type="entry name" value="PHOSPHOPANTETHEINE"/>
    <property type="match status" value="1"/>
</dbReference>
<dbReference type="EMBL" id="JAAEDH010000026">
    <property type="protein sequence ID" value="MBR0657129.1"/>
    <property type="molecule type" value="Genomic_DNA"/>
</dbReference>
<evidence type="ECO:0000313" key="5">
    <source>
        <dbReference type="EMBL" id="MBR0657129.1"/>
    </source>
</evidence>